<keyword evidence="15" id="KW-1185">Reference proteome</keyword>
<dbReference type="SUPFAM" id="SSF56935">
    <property type="entry name" value="Porins"/>
    <property type="match status" value="1"/>
</dbReference>
<evidence type="ECO:0000256" key="12">
    <source>
        <dbReference type="SAM" id="MobiDB-lite"/>
    </source>
</evidence>
<keyword evidence="2 10" id="KW-0813">Transport</keyword>
<evidence type="ECO:0000256" key="6">
    <source>
        <dbReference type="ARBA" id="ARBA00023004"/>
    </source>
</evidence>
<dbReference type="STRING" id="1703345.A3860_09260"/>
<dbReference type="Gene3D" id="2.40.170.20">
    <property type="entry name" value="TonB-dependent receptor, beta-barrel domain"/>
    <property type="match status" value="1"/>
</dbReference>
<feature type="domain" description="Secretin/TonB short N-terminal" evidence="13">
    <location>
        <begin position="68"/>
        <end position="119"/>
    </location>
</feature>
<keyword evidence="6" id="KW-0408">Iron</keyword>
<dbReference type="InterPro" id="IPR008969">
    <property type="entry name" value="CarboxyPept-like_regulatory"/>
</dbReference>
<dbReference type="PROSITE" id="PS52016">
    <property type="entry name" value="TONB_DEPENDENT_REC_3"/>
    <property type="match status" value="1"/>
</dbReference>
<dbReference type="Pfam" id="PF13715">
    <property type="entry name" value="CarbopepD_reg_2"/>
    <property type="match status" value="1"/>
</dbReference>
<dbReference type="SMART" id="SM00965">
    <property type="entry name" value="STN"/>
    <property type="match status" value="1"/>
</dbReference>
<evidence type="ECO:0000256" key="1">
    <source>
        <dbReference type="ARBA" id="ARBA00004571"/>
    </source>
</evidence>
<keyword evidence="8 10" id="KW-0472">Membrane</keyword>
<dbReference type="InterPro" id="IPR037066">
    <property type="entry name" value="Plug_dom_sf"/>
</dbReference>
<dbReference type="InterPro" id="IPR039426">
    <property type="entry name" value="TonB-dep_rcpt-like"/>
</dbReference>
<evidence type="ECO:0000256" key="4">
    <source>
        <dbReference type="ARBA" id="ARBA00022496"/>
    </source>
</evidence>
<evidence type="ECO:0000256" key="11">
    <source>
        <dbReference type="RuleBase" id="RU003357"/>
    </source>
</evidence>
<dbReference type="EMBL" id="LVYD01000113">
    <property type="protein sequence ID" value="OQP57802.1"/>
    <property type="molecule type" value="Genomic_DNA"/>
</dbReference>
<dbReference type="InterPro" id="IPR012910">
    <property type="entry name" value="Plug_dom"/>
</dbReference>
<evidence type="ECO:0000313" key="14">
    <source>
        <dbReference type="EMBL" id="OQP57802.1"/>
    </source>
</evidence>
<dbReference type="Proteomes" id="UP000192796">
    <property type="component" value="Unassembled WGS sequence"/>
</dbReference>
<keyword evidence="4" id="KW-0406">Ion transport</keyword>
<reference evidence="14 15" key="1">
    <citation type="submission" date="2016-03" db="EMBL/GenBank/DDBJ databases">
        <title>Niastella vici sp. nov., isolated from farmland soil.</title>
        <authorList>
            <person name="Chen L."/>
            <person name="Wang D."/>
            <person name="Yang S."/>
            <person name="Wang G."/>
        </authorList>
    </citation>
    <scope>NUCLEOTIDE SEQUENCE [LARGE SCALE GENOMIC DNA]</scope>
    <source>
        <strain evidence="14 15">DJ57</strain>
    </source>
</reference>
<evidence type="ECO:0000256" key="3">
    <source>
        <dbReference type="ARBA" id="ARBA00022452"/>
    </source>
</evidence>
<evidence type="ECO:0000256" key="8">
    <source>
        <dbReference type="ARBA" id="ARBA00023136"/>
    </source>
</evidence>
<feature type="region of interest" description="Disordered" evidence="12">
    <location>
        <begin position="122"/>
        <end position="141"/>
    </location>
</feature>
<gene>
    <name evidence="14" type="ORF">A3860_09260</name>
</gene>
<keyword evidence="5 10" id="KW-0812">Transmembrane</keyword>
<dbReference type="GO" id="GO:0006826">
    <property type="term" value="P:iron ion transport"/>
    <property type="evidence" value="ECO:0007669"/>
    <property type="project" value="UniProtKB-KW"/>
</dbReference>
<sequence length="1109" mass="120188">MYLTIDFVPPALEGQLTKTLRIMKLIAVLLVSASLTAGATGYSQKVNLSAKNARLEKLFKEIKKQTGYEFLYTDEMLLQAERVTVKMKNVGLTDALNACFKNQPLSYSIQENTVVVKPNHVIVSGDETPPPPVKISGTVTDEGGKPLSKATVKLKGTNRGTSSDNQGNFSIEIPDNGGILVISYIGYETAELPVSGNGSVKVVLKLADNKAEEIVVIGYGTQKRKEVSGAVASVKVNEMSANASNNVTSALQGRIAGVSVESNSGAPGAGLSITIRGSGTLGNNNPLVVIDGIPFGSLDGLNPSDIKSIDILKDASAANIYGARAAGGVIIVTTKTGRKNSAPKIQLNGVYGQNSIPRRMSVLSSEQLTKLFNDNGGAYPSGNGVNTNWQHEIFRRAPNYKANIDLTGGSENFLYSLSGSYVKQTGAIIRSDNSNANFRIKSVYEKGRVKVGETFIYNKSGGRNYSGGSADQTHSTIITALVASPTVPVYDATNLNGGWGMRPAALKNLTNIVAFLDATRNYTNNGNIVLDAFAEVRLIDQLKYRLNVGYSNQHSYQNNYLNPYSDGSTTVKNPQTNMGSSLSNQWLVENILSYEKSIGVHSFSAMAGYSAQKDSSNNFGVTAYYPALGLYGISAATSFDKPYGSSQSSTRTSQFGRVTYSYNNRYSLYGSLRQDASSIFDPAYNKGLFYGISAAWDLSNEAFFRNSSIKNSLNYLKIRGGIGTLGNDRISLYTTQALLSSNLNFLTDGGMVIGSIPNGAQSPKNLTWEKSNTTNIGFDANLFENKLGIVFDWFKKQSKGVLLNVPIPLSTGINGSPAVNAGNIDNTGIELSLNYGDKKKDWSYNIGWNMTAIKNKMVAVTIGSGNQQFGDLQRGIVGRPLGSFFLIRNEGTFKTQQEIDAYVGANGKKIQPNAQPGDLKFVDYNNDGIIDNNDQQYVGSPIPTLETGLSGNATWKSFDINILIQGVFGNKIYNNPRYWMEKMNEYTNFSSDALKAWSPTNNNSNFPRFILADPNLNARSNSDRWLENGSYVRLKRIEIGYQLPSEITKNKLGLEKTRVYISAENLFTITKYSGYNPDMGNGGSPLSRGNDYGAFPIQRAVMVGITASF</sequence>
<evidence type="ECO:0000259" key="13">
    <source>
        <dbReference type="SMART" id="SM00965"/>
    </source>
</evidence>
<dbReference type="InterPro" id="IPR023997">
    <property type="entry name" value="TonB-dep_OMP_SusC/RagA_CS"/>
</dbReference>
<keyword evidence="4" id="KW-0410">Iron transport</keyword>
<evidence type="ECO:0000256" key="9">
    <source>
        <dbReference type="ARBA" id="ARBA00023237"/>
    </source>
</evidence>
<dbReference type="Gene3D" id="2.60.40.1120">
    <property type="entry name" value="Carboxypeptidase-like, regulatory domain"/>
    <property type="match status" value="1"/>
</dbReference>
<comment type="subcellular location">
    <subcellularLocation>
        <location evidence="1 10">Cell outer membrane</location>
        <topology evidence="1 10">Multi-pass membrane protein</topology>
    </subcellularLocation>
</comment>
<evidence type="ECO:0000256" key="2">
    <source>
        <dbReference type="ARBA" id="ARBA00022448"/>
    </source>
</evidence>
<dbReference type="AlphaFoldDB" id="A0A1V9FHH0"/>
<organism evidence="14 15">
    <name type="scientific">Niastella vici</name>
    <dbReference type="NCBI Taxonomy" id="1703345"/>
    <lineage>
        <taxon>Bacteria</taxon>
        <taxon>Pseudomonadati</taxon>
        <taxon>Bacteroidota</taxon>
        <taxon>Chitinophagia</taxon>
        <taxon>Chitinophagales</taxon>
        <taxon>Chitinophagaceae</taxon>
        <taxon>Niastella</taxon>
    </lineage>
</organism>
<dbReference type="InterPro" id="IPR011662">
    <property type="entry name" value="Secretin/TonB_short_N"/>
</dbReference>
<dbReference type="SUPFAM" id="SSF49464">
    <property type="entry name" value="Carboxypeptidase regulatory domain-like"/>
    <property type="match status" value="1"/>
</dbReference>
<accession>A0A1V9FHH0</accession>
<evidence type="ECO:0000256" key="10">
    <source>
        <dbReference type="PROSITE-ProRule" id="PRU01360"/>
    </source>
</evidence>
<dbReference type="InterPro" id="IPR023996">
    <property type="entry name" value="TonB-dep_OMP_SusC/RagA"/>
</dbReference>
<evidence type="ECO:0000313" key="15">
    <source>
        <dbReference type="Proteomes" id="UP000192796"/>
    </source>
</evidence>
<keyword evidence="7 11" id="KW-0798">TonB box</keyword>
<protein>
    <recommendedName>
        <fullName evidence="13">Secretin/TonB short N-terminal domain-containing protein</fullName>
    </recommendedName>
</protein>
<keyword evidence="3 10" id="KW-1134">Transmembrane beta strand</keyword>
<name>A0A1V9FHH0_9BACT</name>
<evidence type="ECO:0000256" key="5">
    <source>
        <dbReference type="ARBA" id="ARBA00022692"/>
    </source>
</evidence>
<dbReference type="Gene3D" id="3.55.50.30">
    <property type="match status" value="1"/>
</dbReference>
<proteinExistence type="inferred from homology"/>
<dbReference type="NCBIfam" id="TIGR04056">
    <property type="entry name" value="OMP_RagA_SusC"/>
    <property type="match status" value="1"/>
</dbReference>
<dbReference type="GO" id="GO:0009279">
    <property type="term" value="C:cell outer membrane"/>
    <property type="evidence" value="ECO:0007669"/>
    <property type="project" value="UniProtKB-SubCell"/>
</dbReference>
<dbReference type="InterPro" id="IPR000531">
    <property type="entry name" value="Beta-barrel_TonB"/>
</dbReference>
<evidence type="ECO:0000256" key="7">
    <source>
        <dbReference type="ARBA" id="ARBA00023077"/>
    </source>
</evidence>
<keyword evidence="9 10" id="KW-0998">Cell outer membrane</keyword>
<dbReference type="Pfam" id="PF07660">
    <property type="entry name" value="STN"/>
    <property type="match status" value="1"/>
</dbReference>
<dbReference type="Gene3D" id="2.170.130.10">
    <property type="entry name" value="TonB-dependent receptor, plug domain"/>
    <property type="match status" value="1"/>
</dbReference>
<dbReference type="Pfam" id="PF00593">
    <property type="entry name" value="TonB_dep_Rec_b-barrel"/>
    <property type="match status" value="1"/>
</dbReference>
<comment type="similarity">
    <text evidence="10 11">Belongs to the TonB-dependent receptor family.</text>
</comment>
<dbReference type="NCBIfam" id="TIGR04057">
    <property type="entry name" value="SusC_RagA_signa"/>
    <property type="match status" value="1"/>
</dbReference>
<comment type="caution">
    <text evidence="14">The sequence shown here is derived from an EMBL/GenBank/DDBJ whole genome shotgun (WGS) entry which is preliminary data.</text>
</comment>
<dbReference type="InterPro" id="IPR036942">
    <property type="entry name" value="Beta-barrel_TonB_sf"/>
</dbReference>
<dbReference type="Pfam" id="PF07715">
    <property type="entry name" value="Plug"/>
    <property type="match status" value="1"/>
</dbReference>